<sequence length="189" mass="21508">MSERYDRIRRIRREKRRQRRQQRTLKKSMKYLFGWLITILTAAVLGYGFVAFGFQKVYMVGPSMTPVIPDGQKCVVNKIAYLVGSPDRYDIVAYRSVEHQDKYYSIKRVIGLPGETVLIQNGQVYINGNPLADSPIDSEIRTAGLAESSITLGENEYFLLGDNPDSSQDSRFSSVGNIKKSEMLGRIKE</sequence>
<dbReference type="InterPro" id="IPR000223">
    <property type="entry name" value="Pept_S26A_signal_pept_1"/>
</dbReference>
<keyword evidence="4 6" id="KW-0378">Hydrolase</keyword>
<dbReference type="Gene3D" id="2.10.109.10">
    <property type="entry name" value="Umud Fragment, subunit A"/>
    <property type="match status" value="1"/>
</dbReference>
<dbReference type="Pfam" id="PF10502">
    <property type="entry name" value="Peptidase_S26"/>
    <property type="match status" value="1"/>
</dbReference>
<dbReference type="InterPro" id="IPR036286">
    <property type="entry name" value="LexA/Signal_pep-like_sf"/>
</dbReference>
<evidence type="ECO:0000256" key="4">
    <source>
        <dbReference type="ARBA" id="ARBA00022801"/>
    </source>
</evidence>
<dbReference type="GO" id="GO:0009003">
    <property type="term" value="F:signal peptidase activity"/>
    <property type="evidence" value="ECO:0007669"/>
    <property type="project" value="UniProtKB-EC"/>
</dbReference>
<comment type="catalytic activity">
    <reaction evidence="1 6">
        <text>Cleavage of hydrophobic, N-terminal signal or leader sequences from secreted and periplasmic proteins.</text>
        <dbReference type="EC" id="3.4.21.89"/>
    </reaction>
</comment>
<dbReference type="PANTHER" id="PTHR43390">
    <property type="entry name" value="SIGNAL PEPTIDASE I"/>
    <property type="match status" value="1"/>
</dbReference>
<dbReference type="EC" id="3.4.21.89" evidence="3 6"/>
<evidence type="ECO:0000256" key="3">
    <source>
        <dbReference type="ARBA" id="ARBA00013208"/>
    </source>
</evidence>
<reference evidence="8 9" key="1">
    <citation type="submission" date="2018-08" db="EMBL/GenBank/DDBJ databases">
        <title>A genome reference for cultivated species of the human gut microbiota.</title>
        <authorList>
            <person name="Zou Y."/>
            <person name="Xue W."/>
            <person name="Luo G."/>
        </authorList>
    </citation>
    <scope>NUCLEOTIDE SEQUENCE [LARGE SCALE GENOMIC DNA]</scope>
    <source>
        <strain evidence="8 9">AF22-21</strain>
    </source>
</reference>
<evidence type="ECO:0000259" key="7">
    <source>
        <dbReference type="Pfam" id="PF10502"/>
    </source>
</evidence>
<dbReference type="GO" id="GO:0005886">
    <property type="term" value="C:plasma membrane"/>
    <property type="evidence" value="ECO:0007669"/>
    <property type="project" value="UniProtKB-SubCell"/>
</dbReference>
<dbReference type="RefSeq" id="WP_022058910.1">
    <property type="nucleotide sequence ID" value="NZ_JBDMSD010000003.1"/>
</dbReference>
<dbReference type="Proteomes" id="UP000283295">
    <property type="component" value="Unassembled WGS sequence"/>
</dbReference>
<gene>
    <name evidence="8" type="primary">lepB</name>
    <name evidence="8" type="ORF">DWX94_13635</name>
</gene>
<dbReference type="InterPro" id="IPR019757">
    <property type="entry name" value="Pept_S26A_signal_pept_1_Lys-AS"/>
</dbReference>
<comment type="subcellular location">
    <subcellularLocation>
        <location evidence="2">Cell membrane</location>
        <topology evidence="2">Single-pass type II membrane protein</topology>
    </subcellularLocation>
    <subcellularLocation>
        <location evidence="6">Membrane</location>
        <topology evidence="6">Single-pass type II membrane protein</topology>
    </subcellularLocation>
</comment>
<protein>
    <recommendedName>
        <fullName evidence="3 6">Signal peptidase I</fullName>
        <ecNumber evidence="3 6">3.4.21.89</ecNumber>
    </recommendedName>
</protein>
<feature type="domain" description="Peptidase S26" evidence="7">
    <location>
        <begin position="34"/>
        <end position="188"/>
    </location>
</feature>
<dbReference type="PRINTS" id="PR00727">
    <property type="entry name" value="LEADERPTASE"/>
</dbReference>
<comment type="similarity">
    <text evidence="6">Belongs to the peptidase S26 family.</text>
</comment>
<dbReference type="NCBIfam" id="TIGR02227">
    <property type="entry name" value="sigpep_I_bact"/>
    <property type="match status" value="1"/>
</dbReference>
<dbReference type="SUPFAM" id="SSF51306">
    <property type="entry name" value="LexA/Signal peptidase"/>
    <property type="match status" value="1"/>
</dbReference>
<evidence type="ECO:0000313" key="8">
    <source>
        <dbReference type="EMBL" id="RGS35538.1"/>
    </source>
</evidence>
<dbReference type="OrthoDB" id="9802919at2"/>
<comment type="caution">
    <text evidence="8">The sequence shown here is derived from an EMBL/GenBank/DDBJ whole genome shotgun (WGS) entry which is preliminary data.</text>
</comment>
<name>A0A3R6CSG5_9FIRM</name>
<evidence type="ECO:0000256" key="6">
    <source>
        <dbReference type="RuleBase" id="RU362042"/>
    </source>
</evidence>
<dbReference type="GO" id="GO:0004252">
    <property type="term" value="F:serine-type endopeptidase activity"/>
    <property type="evidence" value="ECO:0007669"/>
    <property type="project" value="InterPro"/>
</dbReference>
<evidence type="ECO:0000256" key="2">
    <source>
        <dbReference type="ARBA" id="ARBA00004401"/>
    </source>
</evidence>
<dbReference type="GO" id="GO:0006465">
    <property type="term" value="P:signal peptide processing"/>
    <property type="evidence" value="ECO:0007669"/>
    <property type="project" value="InterPro"/>
</dbReference>
<evidence type="ECO:0000256" key="5">
    <source>
        <dbReference type="PIRSR" id="PIRSR600223-1"/>
    </source>
</evidence>
<organism evidence="8 9">
    <name type="scientific">Coprococcus eutactus</name>
    <dbReference type="NCBI Taxonomy" id="33043"/>
    <lineage>
        <taxon>Bacteria</taxon>
        <taxon>Bacillati</taxon>
        <taxon>Bacillota</taxon>
        <taxon>Clostridia</taxon>
        <taxon>Lachnospirales</taxon>
        <taxon>Lachnospiraceae</taxon>
        <taxon>Coprococcus</taxon>
    </lineage>
</organism>
<feature type="active site" evidence="5">
    <location>
        <position position="107"/>
    </location>
</feature>
<dbReference type="EMBL" id="QRVK01000062">
    <property type="protein sequence ID" value="RGS35538.1"/>
    <property type="molecule type" value="Genomic_DNA"/>
</dbReference>
<proteinExistence type="inferred from homology"/>
<evidence type="ECO:0000256" key="1">
    <source>
        <dbReference type="ARBA" id="ARBA00000677"/>
    </source>
</evidence>
<feature type="active site" evidence="5">
    <location>
        <position position="63"/>
    </location>
</feature>
<dbReference type="CDD" id="cd06530">
    <property type="entry name" value="S26_SPase_I"/>
    <property type="match status" value="1"/>
</dbReference>
<evidence type="ECO:0000313" key="9">
    <source>
        <dbReference type="Proteomes" id="UP000283295"/>
    </source>
</evidence>
<keyword evidence="6" id="KW-0645">Protease</keyword>
<dbReference type="PANTHER" id="PTHR43390:SF8">
    <property type="entry name" value="SIGNAL PEPTIDASE I"/>
    <property type="match status" value="1"/>
</dbReference>
<accession>A0A3R6CSG5</accession>
<dbReference type="AlphaFoldDB" id="A0A3R6CSG5"/>
<dbReference type="PROSITE" id="PS00760">
    <property type="entry name" value="SPASE_I_2"/>
    <property type="match status" value="1"/>
</dbReference>
<dbReference type="InterPro" id="IPR019533">
    <property type="entry name" value="Peptidase_S26"/>
</dbReference>